<dbReference type="InterPro" id="IPR006026">
    <property type="entry name" value="Peptidase_Metallo"/>
</dbReference>
<name>A0ABQ7T0C3_PHRPL</name>
<keyword evidence="1 2" id="KW-0482">Metalloprotease</keyword>
<feature type="signal peptide" evidence="2">
    <location>
        <begin position="1"/>
        <end position="18"/>
    </location>
</feature>
<dbReference type="InterPro" id="IPR013320">
    <property type="entry name" value="ConA-like_dom_sf"/>
</dbReference>
<accession>A0ABQ7T0C3</accession>
<dbReference type="Gene3D" id="3.40.390.10">
    <property type="entry name" value="Collagenase (Catalytic Domain)"/>
    <property type="match status" value="2"/>
</dbReference>
<feature type="region of interest" description="Disordered" evidence="3">
    <location>
        <begin position="453"/>
        <end position="509"/>
    </location>
</feature>
<feature type="compositionally biased region" description="Basic and acidic residues" evidence="3">
    <location>
        <begin position="499"/>
        <end position="509"/>
    </location>
</feature>
<gene>
    <name evidence="6" type="ORF">JD844_030984</name>
</gene>
<evidence type="ECO:0000313" key="7">
    <source>
        <dbReference type="Proteomes" id="UP000826234"/>
    </source>
</evidence>
<protein>
    <recommendedName>
        <fullName evidence="2">Metalloendopeptidase</fullName>
        <ecNumber evidence="2">3.4.24.-</ecNumber>
    </recommendedName>
</protein>
<feature type="active site" evidence="1">
    <location>
        <position position="165"/>
    </location>
</feature>
<feature type="chain" id="PRO_5044962327" description="Metalloendopeptidase" evidence="2">
    <location>
        <begin position="19"/>
        <end position="1850"/>
    </location>
</feature>
<dbReference type="PANTHER" id="PTHR10127">
    <property type="entry name" value="DISCOIDIN, CUB, EGF, LAMININ , AND ZINC METALLOPROTEASE DOMAIN CONTAINING"/>
    <property type="match status" value="1"/>
</dbReference>
<keyword evidence="1 2" id="KW-0378">Hydrolase</keyword>
<feature type="compositionally biased region" description="Polar residues" evidence="3">
    <location>
        <begin position="1414"/>
        <end position="1431"/>
    </location>
</feature>
<dbReference type="InterPro" id="IPR000998">
    <property type="entry name" value="MAM_dom"/>
</dbReference>
<keyword evidence="7" id="KW-1185">Reference proteome</keyword>
<dbReference type="Pfam" id="PF00629">
    <property type="entry name" value="MAM"/>
    <property type="match status" value="1"/>
</dbReference>
<feature type="region of interest" description="Disordered" evidence="3">
    <location>
        <begin position="629"/>
        <end position="678"/>
    </location>
</feature>
<dbReference type="InterPro" id="IPR001506">
    <property type="entry name" value="Peptidase_M12A"/>
</dbReference>
<dbReference type="Gene3D" id="2.60.120.200">
    <property type="match status" value="1"/>
</dbReference>
<dbReference type="PRINTS" id="PR00480">
    <property type="entry name" value="ASTACIN"/>
</dbReference>
<feature type="compositionally biased region" description="Polar residues" evidence="3">
    <location>
        <begin position="423"/>
        <end position="435"/>
    </location>
</feature>
<feature type="binding site" evidence="1">
    <location>
        <position position="168"/>
    </location>
    <ligand>
        <name>Zn(2+)</name>
        <dbReference type="ChEBI" id="CHEBI:29105"/>
        <note>catalytic</note>
    </ligand>
</feature>
<dbReference type="SUPFAM" id="SSF49899">
    <property type="entry name" value="Concanavalin A-like lectins/glucanases"/>
    <property type="match status" value="1"/>
</dbReference>
<dbReference type="Pfam" id="PF01400">
    <property type="entry name" value="Astacin"/>
    <property type="match status" value="1"/>
</dbReference>
<evidence type="ECO:0000259" key="5">
    <source>
        <dbReference type="PROSITE" id="PS51864"/>
    </source>
</evidence>
<evidence type="ECO:0000259" key="4">
    <source>
        <dbReference type="PROSITE" id="PS50060"/>
    </source>
</evidence>
<feature type="compositionally biased region" description="Basic and acidic residues" evidence="3">
    <location>
        <begin position="701"/>
        <end position="710"/>
    </location>
</feature>
<feature type="region of interest" description="Disordered" evidence="3">
    <location>
        <begin position="972"/>
        <end position="1032"/>
    </location>
</feature>
<dbReference type="Proteomes" id="UP000826234">
    <property type="component" value="Unassembled WGS sequence"/>
</dbReference>
<feature type="region of interest" description="Disordered" evidence="3">
    <location>
        <begin position="810"/>
        <end position="843"/>
    </location>
</feature>
<dbReference type="SMART" id="SM00235">
    <property type="entry name" value="ZnMc"/>
    <property type="match status" value="1"/>
</dbReference>
<keyword evidence="1 2" id="KW-0479">Metal-binding</keyword>
<dbReference type="PROSITE" id="PS50060">
    <property type="entry name" value="MAM_2"/>
    <property type="match status" value="1"/>
</dbReference>
<feature type="compositionally biased region" description="Polar residues" evidence="3">
    <location>
        <begin position="824"/>
        <end position="842"/>
    </location>
</feature>
<evidence type="ECO:0000256" key="3">
    <source>
        <dbReference type="SAM" id="MobiDB-lite"/>
    </source>
</evidence>
<evidence type="ECO:0000313" key="6">
    <source>
        <dbReference type="EMBL" id="KAH0623066.1"/>
    </source>
</evidence>
<dbReference type="InterPro" id="IPR024079">
    <property type="entry name" value="MetalloPept_cat_dom_sf"/>
</dbReference>
<keyword evidence="2" id="KW-0732">Signal</keyword>
<comment type="caution">
    <text evidence="6">The sequence shown here is derived from an EMBL/GenBank/DDBJ whole genome shotgun (WGS) entry which is preliminary data.</text>
</comment>
<feature type="domain" description="MAM" evidence="4">
    <location>
        <begin position="1704"/>
        <end position="1850"/>
    </location>
</feature>
<dbReference type="EC" id="3.4.24.-" evidence="2"/>
<feature type="region of interest" description="Disordered" evidence="3">
    <location>
        <begin position="1068"/>
        <end position="1089"/>
    </location>
</feature>
<feature type="region of interest" description="Disordered" evidence="3">
    <location>
        <begin position="701"/>
        <end position="720"/>
    </location>
</feature>
<keyword evidence="1 2" id="KW-0645">Protease</keyword>
<feature type="compositionally biased region" description="Low complexity" evidence="3">
    <location>
        <begin position="654"/>
        <end position="667"/>
    </location>
</feature>
<feature type="binding site" evidence="1">
    <location>
        <position position="174"/>
    </location>
    <ligand>
        <name>Zn(2+)</name>
        <dbReference type="ChEBI" id="CHEBI:29105"/>
        <note>catalytic</note>
    </ligand>
</feature>
<comment type="caution">
    <text evidence="1">Lacks conserved residue(s) required for the propagation of feature annotation.</text>
</comment>
<feature type="compositionally biased region" description="Polar residues" evidence="3">
    <location>
        <begin position="469"/>
        <end position="483"/>
    </location>
</feature>
<comment type="cofactor">
    <cofactor evidence="1 2">
        <name>Zn(2+)</name>
        <dbReference type="ChEBI" id="CHEBI:29105"/>
    </cofactor>
    <text evidence="1 2">Binds 1 zinc ion per subunit.</text>
</comment>
<feature type="compositionally biased region" description="Basic and acidic residues" evidence="3">
    <location>
        <begin position="1554"/>
        <end position="1574"/>
    </location>
</feature>
<feature type="region of interest" description="Disordered" evidence="3">
    <location>
        <begin position="1553"/>
        <end position="1576"/>
    </location>
</feature>
<reference evidence="6 7" key="1">
    <citation type="journal article" date="2022" name="Gigascience">
        <title>A chromosome-level genome assembly and annotation of the desert horned lizard, Phrynosoma platyrhinos, provides insight into chromosomal rearrangements among reptiles.</title>
        <authorList>
            <person name="Koochekian N."/>
            <person name="Ascanio A."/>
            <person name="Farleigh K."/>
            <person name="Card D.C."/>
            <person name="Schield D.R."/>
            <person name="Castoe T.A."/>
            <person name="Jezkova T."/>
        </authorList>
    </citation>
    <scope>NUCLEOTIDE SEQUENCE [LARGE SCALE GENOMIC DNA]</scope>
    <source>
        <strain evidence="6">NK-2021</strain>
    </source>
</reference>
<proteinExistence type="predicted"/>
<feature type="binding site" evidence="1">
    <location>
        <position position="164"/>
    </location>
    <ligand>
        <name>Zn(2+)</name>
        <dbReference type="ChEBI" id="CHEBI:29105"/>
        <note>catalytic</note>
    </ligand>
</feature>
<sequence length="1850" mass="202215">MKLALVGVHSFLLSVSHLESLPAVFLCQPKMAKEERNCPNPICNFLQIRTTLSTLPFANVCSLTPPPDQSSLKIIMEAFEDFARLTCIRFVPYSYQRDFVSIVPLSGLVMSWRMDLVGERIGGKVYSKGWEVRICFSSVGRIGGMQVVSLAPACLRKGKGVALHEFMHVLGFWHEHSRADRDKYISISWNEILTGFEMNFLKSWNTNMLGDYDYSSVMHYGRHLIVKEAFPIQGLFSAMADADWHVVSDFWWHYIQLITSLALAKSGTLHNDQDPSRVTFYSTGDLILQPNHFSAPFRNAFSMTGLPTITPLSNLDVYLGQRWNLSKSDIARVNKLYKCSQVAAQPETSAGRVVKEKMMDFIPSEPQPCSNESQVETSTAWSHYSKASARETLGATVSSSRTVGQGIIALETEMQRAWPSGAEMQNQSTVSPETSSKAEERGEFLGATAEMLHTNRSREMEPTKVVSPAQKTSVPSALQNHTSSARELRRQPPSYKETYPPKEQEGRTRTTLETVFPLSFLTKGPVPFPTEMVQEATVRADTELFEMTEVAHRKHTADLSTAMGMRSTQSGESGHVNGSPRPTEISSFSVVEKQPMFHQTISILGNKNSSPTSMSLLMGNVGTEVTSTSYRMLSPKSPVSASSFGGLGEEEALGTESESPASSASMPNQSGMVGQKVKGFQSKEQSALTYLWSTTSRKEYGGNKLEHSEFPSEETLSPGSIEAQETHLGWATAGTSSFPWSAVTGQLAPSRLKEETISGSRSTELSTVMEPFSYPSAHLTQSEIGAEELTPAHPEWSSQASTSWKMGSLAMESNQATHPAERSALSTTSGQRPKASWSQPSHTKGYGLSVLTAGQAPSAVVQEEKSESSLETVSVTTIGRLTMGQKIGLSHGTGAPREAKAHGRSTLWRLFSAETFTKQMPIQPGQQLAGTQWQPSPTPPIETAIPGEGKVQIQTRNPNRQETKVTLRLCGGNLSGSLSERKPSPMEQTSKSGVSPDMGLKLGPTGGGSPGLETKENGSPLEGMSPPAGEMSTTLSWVSVSSNAQERNKMGNHTDLDKEEPLSARMSTLPHKRTPEDPETHSQGTAPARSVGTSHFASVMVFSKPTLKRPQSSSPSWETGSVMNTDSPSPQSLEPATKSHIASHFNDVISSTRYTVNATDETVLQKINWVSTLSQEVRNGQSGAQSPALGVQPTTLPRVSTEGKALLLTTGSLESPKPINYQEGSTGSHPPKESLPATEKAFAEGTAMAFLTHLPLESWESQTVPLFGSQKATSKRWGDMAMEADASRETSTEPQRMPFAKSSSLGSLEEHIVVTTSPELQPDLQSDMEYLEETTWQTSGPKVTKVLVEEKGKILTHTNGIYLPENTTIAMYTGTGPVAVTTSISGRPPSPLTYSSSTEDTEESATIYGKKKSMPSSADTISNLQSGSSVPSHPLYGETETSFLLNAQNSLGAEKMETTVPMNMSSGDIVFAAKVAVTPGISQVHPQTLGPTEHGIWSKFSMLNASQHKEVYGHHGFPLAKRIWLGMGNKGLLHPSAEPSKQAAETQIAVKLETGTRNDLKERKPEQSRNRPVDKPGYLHHVAKRSLIETMISNPGHHTLRKLMGRPAFPKEHMHRKLLAVLTRITHHTLAPGLFKVHLGSAIEGQKDGAFSVENQMKEPAETTGLSTLRSKTLAHFQNLPSLAKQARNNQMANQRTMEVEQPFFCSFEKDLCSWEQSKGDDLDWVLEKEEEFSVASVEDKSAPGLPCRTSGSHLSLKPSSLVPHQKAILRSPIMSSITCLKFWYKGMDSSLAPLFFFFFGWDGLGLGQINFYLKHLNSSKLHPVWSMKGRRDISWHQVTVPISKTGEVQ</sequence>
<feature type="region of interest" description="Disordered" evidence="3">
    <location>
        <begin position="1209"/>
        <end position="1235"/>
    </location>
</feature>
<feature type="domain" description="Peptidase M12A" evidence="5">
    <location>
        <begin position="44"/>
        <end position="340"/>
    </location>
</feature>
<evidence type="ECO:0000256" key="2">
    <source>
        <dbReference type="RuleBase" id="RU361183"/>
    </source>
</evidence>
<evidence type="ECO:0000256" key="1">
    <source>
        <dbReference type="PROSITE-ProRule" id="PRU01211"/>
    </source>
</evidence>
<dbReference type="SMART" id="SM00137">
    <property type="entry name" value="MAM"/>
    <property type="match status" value="1"/>
</dbReference>
<dbReference type="SUPFAM" id="SSF55486">
    <property type="entry name" value="Metalloproteases ('zincins'), catalytic domain"/>
    <property type="match status" value="1"/>
</dbReference>
<dbReference type="PROSITE" id="PS51864">
    <property type="entry name" value="ASTACIN"/>
    <property type="match status" value="1"/>
</dbReference>
<dbReference type="EMBL" id="JAIPUX010003283">
    <property type="protein sequence ID" value="KAH0623066.1"/>
    <property type="molecule type" value="Genomic_DNA"/>
</dbReference>
<organism evidence="6 7">
    <name type="scientific">Phrynosoma platyrhinos</name>
    <name type="common">Desert horned lizard</name>
    <dbReference type="NCBI Taxonomy" id="52577"/>
    <lineage>
        <taxon>Eukaryota</taxon>
        <taxon>Metazoa</taxon>
        <taxon>Chordata</taxon>
        <taxon>Craniata</taxon>
        <taxon>Vertebrata</taxon>
        <taxon>Euteleostomi</taxon>
        <taxon>Lepidosauria</taxon>
        <taxon>Squamata</taxon>
        <taxon>Bifurcata</taxon>
        <taxon>Unidentata</taxon>
        <taxon>Episquamata</taxon>
        <taxon>Toxicofera</taxon>
        <taxon>Iguania</taxon>
        <taxon>Phrynosomatidae</taxon>
        <taxon>Phrynosomatinae</taxon>
        <taxon>Phrynosoma</taxon>
    </lineage>
</organism>
<feature type="compositionally biased region" description="Polar residues" evidence="3">
    <location>
        <begin position="1109"/>
        <end position="1134"/>
    </location>
</feature>
<feature type="non-terminal residue" evidence="6">
    <location>
        <position position="1850"/>
    </location>
</feature>
<feature type="region of interest" description="Disordered" evidence="3">
    <location>
        <begin position="1384"/>
        <end position="1432"/>
    </location>
</feature>
<keyword evidence="1 2" id="KW-0862">Zinc</keyword>
<feature type="region of interest" description="Disordered" evidence="3">
    <location>
        <begin position="419"/>
        <end position="440"/>
    </location>
</feature>
<dbReference type="PANTHER" id="PTHR10127:SF855">
    <property type="entry name" value="ASTACIN-LIKE METALLOENDOPEPTIDASE"/>
    <property type="match status" value="1"/>
</dbReference>
<dbReference type="CDD" id="cd06263">
    <property type="entry name" value="MAM"/>
    <property type="match status" value="1"/>
</dbReference>
<feature type="region of interest" description="Disordered" evidence="3">
    <location>
        <begin position="1106"/>
        <end position="1135"/>
    </location>
</feature>